<organism evidence="1 2">
    <name type="scientific">Cotesia glomerata</name>
    <name type="common">Lepidopteran parasitic wasp</name>
    <name type="synonym">Apanteles glomeratus</name>
    <dbReference type="NCBI Taxonomy" id="32391"/>
    <lineage>
        <taxon>Eukaryota</taxon>
        <taxon>Metazoa</taxon>
        <taxon>Ecdysozoa</taxon>
        <taxon>Arthropoda</taxon>
        <taxon>Hexapoda</taxon>
        <taxon>Insecta</taxon>
        <taxon>Pterygota</taxon>
        <taxon>Neoptera</taxon>
        <taxon>Endopterygota</taxon>
        <taxon>Hymenoptera</taxon>
        <taxon>Apocrita</taxon>
        <taxon>Ichneumonoidea</taxon>
        <taxon>Braconidae</taxon>
        <taxon>Microgastrinae</taxon>
        <taxon>Cotesia</taxon>
    </lineage>
</organism>
<evidence type="ECO:0000313" key="2">
    <source>
        <dbReference type="Proteomes" id="UP000826195"/>
    </source>
</evidence>
<keyword evidence="2" id="KW-1185">Reference proteome</keyword>
<evidence type="ECO:0000313" key="1">
    <source>
        <dbReference type="EMBL" id="KAH0553656.1"/>
    </source>
</evidence>
<dbReference type="Proteomes" id="UP000826195">
    <property type="component" value="Unassembled WGS sequence"/>
</dbReference>
<dbReference type="AlphaFoldDB" id="A0AAV7IM95"/>
<comment type="caution">
    <text evidence="1">The sequence shown here is derived from an EMBL/GenBank/DDBJ whole genome shotgun (WGS) entry which is preliminary data.</text>
</comment>
<protein>
    <submittedName>
        <fullName evidence="1">Uncharacterized protein</fullName>
    </submittedName>
</protein>
<accession>A0AAV7IM95</accession>
<proteinExistence type="predicted"/>
<sequence>MWAGSGVSCDMHITNLAALFSWSLIEHAVSLSFHPISSQRSFAYPWNIIQEPTIRLSFFILYGPVFIDVIAPPDLKKGPARFPYHHSCTKITSVNENLLARVPRSEFTPLNALVYCQFHPGDTRKTGPQWDAE</sequence>
<gene>
    <name evidence="1" type="ORF">KQX54_003217</name>
</gene>
<dbReference type="EMBL" id="JAHXZJ010001119">
    <property type="protein sequence ID" value="KAH0553656.1"/>
    <property type="molecule type" value="Genomic_DNA"/>
</dbReference>
<name>A0AAV7IM95_COTGL</name>
<reference evidence="1 2" key="1">
    <citation type="journal article" date="2021" name="J. Hered.">
        <title>A chromosome-level genome assembly of the parasitoid wasp, Cotesia glomerata (Hymenoptera: Braconidae).</title>
        <authorList>
            <person name="Pinto B.J."/>
            <person name="Weis J.J."/>
            <person name="Gamble T."/>
            <person name="Ode P.J."/>
            <person name="Paul R."/>
            <person name="Zaspel J.M."/>
        </authorList>
    </citation>
    <scope>NUCLEOTIDE SEQUENCE [LARGE SCALE GENOMIC DNA]</scope>
    <source>
        <strain evidence="1">CgM1</strain>
    </source>
</reference>